<evidence type="ECO:0000313" key="2">
    <source>
        <dbReference type="Proteomes" id="UP001497522"/>
    </source>
</evidence>
<dbReference type="InterPro" id="IPR012337">
    <property type="entry name" value="RNaseH-like_sf"/>
</dbReference>
<protein>
    <recommendedName>
        <fullName evidence="3">RNase H type-1 domain-containing protein</fullName>
    </recommendedName>
</protein>
<dbReference type="Proteomes" id="UP001497522">
    <property type="component" value="Chromosome 8"/>
</dbReference>
<accession>A0ABP1BXA6</accession>
<proteinExistence type="predicted"/>
<evidence type="ECO:0000313" key="1">
    <source>
        <dbReference type="EMBL" id="CAK9881071.1"/>
    </source>
</evidence>
<reference evidence="1" key="1">
    <citation type="submission" date="2024-03" db="EMBL/GenBank/DDBJ databases">
        <authorList>
            <consortium name="ELIXIR-Norway"/>
            <consortium name="Elixir Norway"/>
        </authorList>
    </citation>
    <scope>NUCLEOTIDE SEQUENCE</scope>
</reference>
<evidence type="ECO:0008006" key="3">
    <source>
        <dbReference type="Google" id="ProtNLM"/>
    </source>
</evidence>
<organism evidence="1 2">
    <name type="scientific">Sphagnum jensenii</name>
    <dbReference type="NCBI Taxonomy" id="128206"/>
    <lineage>
        <taxon>Eukaryota</taxon>
        <taxon>Viridiplantae</taxon>
        <taxon>Streptophyta</taxon>
        <taxon>Embryophyta</taxon>
        <taxon>Bryophyta</taxon>
        <taxon>Sphagnophytina</taxon>
        <taxon>Sphagnopsida</taxon>
        <taxon>Sphagnales</taxon>
        <taxon>Sphagnaceae</taxon>
        <taxon>Sphagnum</taxon>
    </lineage>
</organism>
<name>A0ABP1BXA6_9BRYO</name>
<dbReference type="EMBL" id="OZ023709">
    <property type="protein sequence ID" value="CAK9881071.1"/>
    <property type="molecule type" value="Genomic_DNA"/>
</dbReference>
<keyword evidence="2" id="KW-1185">Reference proteome</keyword>
<gene>
    <name evidence="1" type="ORF">CSSPJE1EN2_LOCUS22470</name>
</gene>
<sequence length="174" mass="20406">MKATYRYTLALVQMADTRWNSVQGMLASLLRVKSAYKMFVLRWSSHADFLDDLYPLDSDTFWKECKDVEALIEPLTVASFRLQRDQNTMADAVMNYGAIFLAFYNHPENDLLVPYIKIRWHDCEQPLFILAFFLHPRHCSMFQKIVDETPLTSLGQLCKFAIFYYTCFIDEDIG</sequence>
<dbReference type="SUPFAM" id="SSF53098">
    <property type="entry name" value="Ribonuclease H-like"/>
    <property type="match status" value="1"/>
</dbReference>